<comment type="catalytic activity">
    <reaction evidence="5">
        <text>7-aminomethyl-7-carbaguanine + 2 NADP(+) = 7-cyano-7-carbaguanine + 2 NADPH + 3 H(+)</text>
        <dbReference type="Rhea" id="RHEA:13409"/>
        <dbReference type="ChEBI" id="CHEBI:15378"/>
        <dbReference type="ChEBI" id="CHEBI:45075"/>
        <dbReference type="ChEBI" id="CHEBI:57783"/>
        <dbReference type="ChEBI" id="CHEBI:58349"/>
        <dbReference type="ChEBI" id="CHEBI:58703"/>
        <dbReference type="EC" id="1.7.1.13"/>
    </reaction>
</comment>
<dbReference type="PANTHER" id="PTHR34354">
    <property type="entry name" value="NADPH-DEPENDENT 7-CYANO-7-DEAZAGUANINE REDUCTASE"/>
    <property type="match status" value="1"/>
</dbReference>
<gene>
    <name evidence="5" type="primary">queF</name>
    <name evidence="6" type="ORF">NIES30_05750</name>
</gene>
<feature type="active site" description="Thioimide intermediate" evidence="5">
    <location>
        <position position="48"/>
    </location>
</feature>
<dbReference type="GO" id="GO:0005737">
    <property type="term" value="C:cytoplasm"/>
    <property type="evidence" value="ECO:0007669"/>
    <property type="project" value="UniProtKB-SubCell"/>
</dbReference>
<comment type="similarity">
    <text evidence="5">Belongs to the GTP cyclohydrolase I family. QueF type 1 subfamily.</text>
</comment>
<dbReference type="GO" id="GO:0033739">
    <property type="term" value="F:preQ1 synthase activity"/>
    <property type="evidence" value="ECO:0007669"/>
    <property type="project" value="UniProtKB-UniRule"/>
</dbReference>
<dbReference type="OrthoDB" id="9795077at2"/>
<accession>A0A1U7J9R4</accession>
<dbReference type="PANTHER" id="PTHR34354:SF1">
    <property type="entry name" value="NADPH-DEPENDENT 7-CYANO-7-DEAZAGUANINE REDUCTASE"/>
    <property type="match status" value="1"/>
</dbReference>
<dbReference type="AlphaFoldDB" id="A0A1U7J9R4"/>
<dbReference type="Proteomes" id="UP000185557">
    <property type="component" value="Unassembled WGS sequence"/>
</dbReference>
<dbReference type="InterPro" id="IPR050084">
    <property type="entry name" value="NADPH_dep_7-cyano-7-deazaG_red"/>
</dbReference>
<dbReference type="STRING" id="549789.NIES30_05750"/>
<dbReference type="InterPro" id="IPR016856">
    <property type="entry name" value="QueF_type1"/>
</dbReference>
<protein>
    <recommendedName>
        <fullName evidence="5">NADPH-dependent 7-cyano-7-deazaguanine reductase</fullName>
        <ecNumber evidence="5">1.7.1.13</ecNumber>
    </recommendedName>
    <alternativeName>
        <fullName evidence="5">7-cyano-7-carbaguanine reductase</fullName>
    </alternativeName>
    <alternativeName>
        <fullName evidence="5">NADPH-dependent nitrile oxidoreductase</fullName>
    </alternativeName>
    <alternativeName>
        <fullName evidence="5">PreQ(0) reductase</fullName>
    </alternativeName>
</protein>
<dbReference type="EMBL" id="MRCG01000002">
    <property type="protein sequence ID" value="OKH50195.1"/>
    <property type="molecule type" value="Genomic_DNA"/>
</dbReference>
<comment type="caution">
    <text evidence="6">The sequence shown here is derived from an EMBL/GenBank/DDBJ whole genome shotgun (WGS) entry which is preliminary data.</text>
</comment>
<dbReference type="Gene3D" id="3.30.1130.10">
    <property type="match status" value="1"/>
</dbReference>
<keyword evidence="1 5" id="KW-0963">Cytoplasm</keyword>
<dbReference type="InterPro" id="IPR029500">
    <property type="entry name" value="QueF"/>
</dbReference>
<proteinExistence type="inferred from homology"/>
<keyword evidence="2 5" id="KW-0671">Queuosine biosynthesis</keyword>
<comment type="function">
    <text evidence="5">Catalyzes the NADPH-dependent reduction of 7-cyano-7-deazaguanine (preQ0) to 7-aminomethyl-7-deazaguanine (preQ1).</text>
</comment>
<dbReference type="HAMAP" id="MF_00818">
    <property type="entry name" value="QueF_type1"/>
    <property type="match status" value="1"/>
</dbReference>
<evidence type="ECO:0000256" key="1">
    <source>
        <dbReference type="ARBA" id="ARBA00022490"/>
    </source>
</evidence>
<feature type="binding site" evidence="5">
    <location>
        <begin position="70"/>
        <end position="72"/>
    </location>
    <ligand>
        <name>substrate</name>
    </ligand>
</feature>
<evidence type="ECO:0000313" key="6">
    <source>
        <dbReference type="EMBL" id="OKH50195.1"/>
    </source>
</evidence>
<dbReference type="EC" id="1.7.1.13" evidence="5"/>
<feature type="active site" description="Proton donor" evidence="5">
    <location>
        <position position="55"/>
    </location>
</feature>
<dbReference type="SUPFAM" id="SSF55620">
    <property type="entry name" value="Tetrahydrobiopterin biosynthesis enzymes-like"/>
    <property type="match status" value="1"/>
</dbReference>
<keyword evidence="7" id="KW-1185">Reference proteome</keyword>
<dbReference type="Pfam" id="PF14489">
    <property type="entry name" value="QueF"/>
    <property type="match status" value="1"/>
</dbReference>
<comment type="subcellular location">
    <subcellularLocation>
        <location evidence="5">Cytoplasm</location>
    </subcellularLocation>
</comment>
<keyword evidence="3 5" id="KW-0521">NADP</keyword>
<evidence type="ECO:0000256" key="3">
    <source>
        <dbReference type="ARBA" id="ARBA00022857"/>
    </source>
</evidence>
<sequence length="143" mass="16172">MTIASASASQYGDRAILQTSVDPLEKWPNPSENVYTIHLEHPEFTALCPRSGYPDFGTIVVDYCPGPWVVELKAFKLYINSFRDQRISHENVANQIADRLWNELQPQGLRVIGDYTRRGGVKTVITVKKGSCKEFEPYTPNVL</sequence>
<name>A0A1U7J9R4_9CYAN</name>
<dbReference type="InterPro" id="IPR043133">
    <property type="entry name" value="GTP-CH-I_C/QueF"/>
</dbReference>
<feature type="binding site" evidence="5">
    <location>
        <begin position="89"/>
        <end position="90"/>
    </location>
    <ligand>
        <name>substrate</name>
    </ligand>
</feature>
<dbReference type="GO" id="GO:0008616">
    <property type="term" value="P:tRNA queuosine(34) biosynthetic process"/>
    <property type="evidence" value="ECO:0007669"/>
    <property type="project" value="UniProtKB-UniRule"/>
</dbReference>
<comment type="pathway">
    <text evidence="5">tRNA modification; tRNA-queuosine biosynthesis.</text>
</comment>
<organism evidence="6 7">
    <name type="scientific">Phormidium tenue NIES-30</name>
    <dbReference type="NCBI Taxonomy" id="549789"/>
    <lineage>
        <taxon>Bacteria</taxon>
        <taxon>Bacillati</taxon>
        <taxon>Cyanobacteriota</taxon>
        <taxon>Cyanophyceae</taxon>
        <taxon>Oscillatoriophycideae</taxon>
        <taxon>Oscillatoriales</taxon>
        <taxon>Oscillatoriaceae</taxon>
        <taxon>Phormidium</taxon>
    </lineage>
</organism>
<keyword evidence="4 5" id="KW-0560">Oxidoreductase</keyword>
<dbReference type="PIRSF" id="PIRSF027377">
    <property type="entry name" value="Nitrile_oxidored_QueF"/>
    <property type="match status" value="1"/>
</dbReference>
<reference evidence="6 7" key="1">
    <citation type="submission" date="2016-11" db="EMBL/GenBank/DDBJ databases">
        <title>Draft Genome Sequences of Nine Cyanobacterial Strains from Diverse Habitats.</title>
        <authorList>
            <person name="Zhu T."/>
            <person name="Hou S."/>
            <person name="Lu X."/>
            <person name="Hess W.R."/>
        </authorList>
    </citation>
    <scope>NUCLEOTIDE SEQUENCE [LARGE SCALE GENOMIC DNA]</scope>
    <source>
        <strain evidence="6 7">NIES-30</strain>
    </source>
</reference>
<evidence type="ECO:0000256" key="2">
    <source>
        <dbReference type="ARBA" id="ARBA00022785"/>
    </source>
</evidence>
<dbReference type="RefSeq" id="WP_073607435.1">
    <property type="nucleotide sequence ID" value="NZ_MRCG01000002.1"/>
</dbReference>
<dbReference type="NCBIfam" id="TIGR03139">
    <property type="entry name" value="QueF-II"/>
    <property type="match status" value="1"/>
</dbReference>
<evidence type="ECO:0000313" key="7">
    <source>
        <dbReference type="Proteomes" id="UP000185557"/>
    </source>
</evidence>
<evidence type="ECO:0000256" key="5">
    <source>
        <dbReference type="HAMAP-Rule" id="MF_00818"/>
    </source>
</evidence>
<dbReference type="UniPathway" id="UPA00392"/>
<evidence type="ECO:0000256" key="4">
    <source>
        <dbReference type="ARBA" id="ARBA00023002"/>
    </source>
</evidence>